<proteinExistence type="predicted"/>
<dbReference type="EMBL" id="BMFS01000011">
    <property type="protein sequence ID" value="GGH05351.1"/>
    <property type="molecule type" value="Genomic_DNA"/>
</dbReference>
<dbReference type="Proteomes" id="UP000648722">
    <property type="component" value="Unassembled WGS sequence"/>
</dbReference>
<comment type="caution">
    <text evidence="2">The sequence shown here is derived from an EMBL/GenBank/DDBJ whole genome shotgun (WGS) entry which is preliminary data.</text>
</comment>
<reference evidence="3" key="1">
    <citation type="journal article" date="2019" name="Int. J. Syst. Evol. Microbiol.">
        <title>The Global Catalogue of Microorganisms (GCM) 10K type strain sequencing project: providing services to taxonomists for standard genome sequencing and annotation.</title>
        <authorList>
            <consortium name="The Broad Institute Genomics Platform"/>
            <consortium name="The Broad Institute Genome Sequencing Center for Infectious Disease"/>
            <person name="Wu L."/>
            <person name="Ma J."/>
        </authorList>
    </citation>
    <scope>NUCLEOTIDE SEQUENCE [LARGE SCALE GENOMIC DNA]</scope>
    <source>
        <strain evidence="3">CGMCC 1.12766</strain>
    </source>
</reference>
<accession>A0ABQ1XWF6</accession>
<evidence type="ECO:0000313" key="2">
    <source>
        <dbReference type="EMBL" id="GGH05351.1"/>
    </source>
</evidence>
<name>A0ABQ1XWF6_9PROT</name>
<dbReference type="PANTHER" id="PTHR42686">
    <property type="entry name" value="GH17980P-RELATED"/>
    <property type="match status" value="1"/>
</dbReference>
<dbReference type="InterPro" id="IPR020471">
    <property type="entry name" value="AKR"/>
</dbReference>
<dbReference type="PANTHER" id="PTHR42686:SF1">
    <property type="entry name" value="GH17980P-RELATED"/>
    <property type="match status" value="1"/>
</dbReference>
<gene>
    <name evidence="2" type="ORF">GCM10007420_22310</name>
</gene>
<keyword evidence="3" id="KW-1185">Reference proteome</keyword>
<organism evidence="2 3">
    <name type="scientific">Glycocaulis albus</name>
    <dbReference type="NCBI Taxonomy" id="1382801"/>
    <lineage>
        <taxon>Bacteria</taxon>
        <taxon>Pseudomonadati</taxon>
        <taxon>Pseudomonadota</taxon>
        <taxon>Alphaproteobacteria</taxon>
        <taxon>Maricaulales</taxon>
        <taxon>Maricaulaceae</taxon>
        <taxon>Glycocaulis</taxon>
    </lineage>
</organism>
<dbReference type="CDD" id="cd19095">
    <property type="entry name" value="AKR_PA4992-like"/>
    <property type="match status" value="1"/>
</dbReference>
<protein>
    <submittedName>
        <fullName evidence="2">Oxidoreductase</fullName>
    </submittedName>
</protein>
<evidence type="ECO:0000313" key="3">
    <source>
        <dbReference type="Proteomes" id="UP000648722"/>
    </source>
</evidence>
<evidence type="ECO:0000259" key="1">
    <source>
        <dbReference type="Pfam" id="PF00248"/>
    </source>
</evidence>
<dbReference type="InterPro" id="IPR023210">
    <property type="entry name" value="NADP_OxRdtase_dom"/>
</dbReference>
<dbReference type="Gene3D" id="3.20.20.100">
    <property type="entry name" value="NADP-dependent oxidoreductase domain"/>
    <property type="match status" value="1"/>
</dbReference>
<dbReference type="InterPro" id="IPR036812">
    <property type="entry name" value="NAD(P)_OxRdtase_dom_sf"/>
</dbReference>
<dbReference type="Pfam" id="PF00248">
    <property type="entry name" value="Aldo_ket_red"/>
    <property type="match status" value="1"/>
</dbReference>
<dbReference type="SUPFAM" id="SSF51430">
    <property type="entry name" value="NAD(P)-linked oxidoreductase"/>
    <property type="match status" value="1"/>
</dbReference>
<sequence length="275" mass="28144">MSQAPPPLFTSPLALGVSGAHGTLLMPARATRLLVEKAFEGGVRVFDTAPAYGAGKAEKRLGRALACLPRSDVFVTTKAGVSSTGLARRIRDFSPDGIERSLRGSLARLGVEGVDGLILHGPAPSELTPALLARLSDMRAAGAFLHLGVAGRGAELDAALETCAFAILMAPVHPFVGDAAQARLRAARASGMAVMGIEAAGNGPPPLRMPRKPSDLYTLARRLRAGAADSPRVAMPGALADPVLDGLADCVVMTTTRSEHMAANIAAMTALGAGG</sequence>
<feature type="domain" description="NADP-dependent oxidoreductase" evidence="1">
    <location>
        <begin position="31"/>
        <end position="203"/>
    </location>
</feature>